<dbReference type="RefSeq" id="WP_216376661.1">
    <property type="nucleotide sequence ID" value="NZ_JAGRYT010000017.1"/>
</dbReference>
<evidence type="ECO:0000256" key="1">
    <source>
        <dbReference type="SAM" id="MobiDB-lite"/>
    </source>
</evidence>
<protein>
    <submittedName>
        <fullName evidence="2">Uncharacterized protein</fullName>
    </submittedName>
</protein>
<gene>
    <name evidence="2" type="ORF">KC222_16920</name>
</gene>
<feature type="region of interest" description="Disordered" evidence="1">
    <location>
        <begin position="41"/>
        <end position="60"/>
    </location>
</feature>
<proteinExistence type="predicted"/>
<sequence length="60" mass="6627">PHAVLRHAVITMSARLLLCLADFGAPAFRSKLSVSLSKNAQMTCEQQSTDEQMKLKRLPS</sequence>
<name>A0ABS6DKE6_9ENTR</name>
<keyword evidence="3" id="KW-1185">Reference proteome</keyword>
<comment type="caution">
    <text evidence="2">The sequence shown here is derived from an EMBL/GenBank/DDBJ whole genome shotgun (WGS) entry which is preliminary data.</text>
</comment>
<reference evidence="2 3" key="1">
    <citation type="submission" date="2021-04" db="EMBL/GenBank/DDBJ databases">
        <authorList>
            <person name="Seiffert S.N."/>
        </authorList>
    </citation>
    <scope>NUCLEOTIDE SEQUENCE [LARGE SCALE GENOMIC DNA]</scope>
    <source>
        <strain evidence="2 3">1</strain>
    </source>
</reference>
<evidence type="ECO:0000313" key="3">
    <source>
        <dbReference type="Proteomes" id="UP000686327"/>
    </source>
</evidence>
<evidence type="ECO:0000313" key="2">
    <source>
        <dbReference type="EMBL" id="MBU4683692.1"/>
    </source>
</evidence>
<organism evidence="2 3">
    <name type="scientific">Cedecea davisae</name>
    <dbReference type="NCBI Taxonomy" id="158484"/>
    <lineage>
        <taxon>Bacteria</taxon>
        <taxon>Pseudomonadati</taxon>
        <taxon>Pseudomonadota</taxon>
        <taxon>Gammaproteobacteria</taxon>
        <taxon>Enterobacterales</taxon>
        <taxon>Enterobacteriaceae</taxon>
        <taxon>Cedecea</taxon>
    </lineage>
</organism>
<dbReference type="Proteomes" id="UP000686327">
    <property type="component" value="Unassembled WGS sequence"/>
</dbReference>
<feature type="non-terminal residue" evidence="2">
    <location>
        <position position="1"/>
    </location>
</feature>
<feature type="compositionally biased region" description="Polar residues" evidence="1">
    <location>
        <begin position="41"/>
        <end position="50"/>
    </location>
</feature>
<accession>A0ABS6DKE6</accession>
<reference evidence="3" key="2">
    <citation type="submission" date="2023-07" db="EMBL/GenBank/DDBJ databases">
        <title>Cedecea davisae an AmpC producer and its therapeutic implications.</title>
        <authorList>
            <person name="Notter J."/>
        </authorList>
    </citation>
    <scope>NUCLEOTIDE SEQUENCE [LARGE SCALE GENOMIC DNA]</scope>
    <source>
        <strain evidence="3">1</strain>
    </source>
</reference>
<dbReference type="EMBL" id="JAGRYU010000031">
    <property type="protein sequence ID" value="MBU4683692.1"/>
    <property type="molecule type" value="Genomic_DNA"/>
</dbReference>